<organism evidence="4 5">
    <name type="scientific">Rathayibacter iranicus NCPPB 2253 = VKM Ac-1602</name>
    <dbReference type="NCBI Taxonomy" id="1328868"/>
    <lineage>
        <taxon>Bacteria</taxon>
        <taxon>Bacillati</taxon>
        <taxon>Actinomycetota</taxon>
        <taxon>Actinomycetes</taxon>
        <taxon>Micrococcales</taxon>
        <taxon>Microbacteriaceae</taxon>
        <taxon>Rathayibacter</taxon>
    </lineage>
</organism>
<dbReference type="Proteomes" id="UP000245674">
    <property type="component" value="Unassembled WGS sequence"/>
</dbReference>
<evidence type="ECO:0000313" key="4">
    <source>
        <dbReference type="EMBL" id="PWJ66940.1"/>
    </source>
</evidence>
<evidence type="ECO:0000256" key="2">
    <source>
        <dbReference type="PROSITE-ProRule" id="PRU00335"/>
    </source>
</evidence>
<keyword evidence="5" id="KW-1185">Reference proteome</keyword>
<dbReference type="PANTHER" id="PTHR30055:SF209">
    <property type="entry name" value="POSSIBLE TRANSCRIPTIONAL REGULATORY PROTEIN (PROBABLY TETR-FAMILY)"/>
    <property type="match status" value="1"/>
</dbReference>
<dbReference type="PANTHER" id="PTHR30055">
    <property type="entry name" value="HTH-TYPE TRANSCRIPTIONAL REGULATOR RUTR"/>
    <property type="match status" value="1"/>
</dbReference>
<name>A0ABX5LIA5_9MICO</name>
<accession>A0ABX5LIA5</accession>
<dbReference type="SUPFAM" id="SSF46689">
    <property type="entry name" value="Homeodomain-like"/>
    <property type="match status" value="1"/>
</dbReference>
<evidence type="ECO:0000256" key="1">
    <source>
        <dbReference type="ARBA" id="ARBA00023125"/>
    </source>
</evidence>
<dbReference type="InterPro" id="IPR050109">
    <property type="entry name" value="HTH-type_TetR-like_transc_reg"/>
</dbReference>
<reference evidence="4 5" key="1">
    <citation type="submission" date="2018-03" db="EMBL/GenBank/DDBJ databases">
        <title>Genomic Encyclopedia of Type Strains, Phase III (KMG-III): the genomes of soil and plant-associated and newly described type strains.</title>
        <authorList>
            <person name="Whitman W."/>
        </authorList>
    </citation>
    <scope>NUCLEOTIDE SEQUENCE [LARGE SCALE GENOMIC DNA]</scope>
    <source>
        <strain evidence="4 5">VKM Ac-1602</strain>
    </source>
</reference>
<evidence type="ECO:0000313" key="5">
    <source>
        <dbReference type="Proteomes" id="UP000245674"/>
    </source>
</evidence>
<gene>
    <name evidence="4" type="ORF">B0H03_101396</name>
</gene>
<protein>
    <submittedName>
        <fullName evidence="4">TetR family transcriptional regulator</fullName>
    </submittedName>
</protein>
<feature type="domain" description="HTH tetR-type" evidence="3">
    <location>
        <begin position="11"/>
        <end position="71"/>
    </location>
</feature>
<dbReference type="EMBL" id="QGDV01000001">
    <property type="protein sequence ID" value="PWJ66940.1"/>
    <property type="molecule type" value="Genomic_DNA"/>
</dbReference>
<sequence>MLASVAVSDSGTTRERILRATVELLAEGGRDAVSTRAISAAAGVQAPTIYRTFGDLRGLLDSAAAAGFASALADFARSEAPADPIDALRAAWDHHVAFGLAEPHLYALMFTARPREESEAARLSRGVLLDAVRAIAEAGRLMVDVDRASRMLQSAALGCTLTLAALAVPDDELSSRSRESVLAAIITAEAGPTDPAARAVVAHAVALRTALPEIEPLSPGERLLLDEWLGRIAE</sequence>
<evidence type="ECO:0000259" key="3">
    <source>
        <dbReference type="PROSITE" id="PS50977"/>
    </source>
</evidence>
<proteinExistence type="predicted"/>
<feature type="DNA-binding region" description="H-T-H motif" evidence="2">
    <location>
        <begin position="34"/>
        <end position="53"/>
    </location>
</feature>
<dbReference type="InterPro" id="IPR009057">
    <property type="entry name" value="Homeodomain-like_sf"/>
</dbReference>
<comment type="caution">
    <text evidence="4">The sequence shown here is derived from an EMBL/GenBank/DDBJ whole genome shotgun (WGS) entry which is preliminary data.</text>
</comment>
<dbReference type="PROSITE" id="PS50977">
    <property type="entry name" value="HTH_TETR_2"/>
    <property type="match status" value="1"/>
</dbReference>
<keyword evidence="1 2" id="KW-0238">DNA-binding</keyword>
<dbReference type="SUPFAM" id="SSF48498">
    <property type="entry name" value="Tetracyclin repressor-like, C-terminal domain"/>
    <property type="match status" value="1"/>
</dbReference>
<dbReference type="Gene3D" id="1.10.357.10">
    <property type="entry name" value="Tetracycline Repressor, domain 2"/>
    <property type="match status" value="1"/>
</dbReference>
<dbReference type="Pfam" id="PF00440">
    <property type="entry name" value="TetR_N"/>
    <property type="match status" value="1"/>
</dbReference>
<dbReference type="InterPro" id="IPR036271">
    <property type="entry name" value="Tet_transcr_reg_TetR-rel_C_sf"/>
</dbReference>
<dbReference type="InterPro" id="IPR001647">
    <property type="entry name" value="HTH_TetR"/>
</dbReference>